<organism evidence="16 17">
    <name type="scientific">Vibrio cholerae serotype O1 (strain ATCC 39541 / Classical Ogawa 395 / O395)</name>
    <dbReference type="NCBI Taxonomy" id="345073"/>
    <lineage>
        <taxon>Bacteria</taxon>
        <taxon>Pseudomonadati</taxon>
        <taxon>Pseudomonadota</taxon>
        <taxon>Gammaproteobacteria</taxon>
        <taxon>Vibrionales</taxon>
        <taxon>Vibrionaceae</taxon>
        <taxon>Vibrio</taxon>
    </lineage>
</organism>
<dbReference type="Pfam" id="PF02743">
    <property type="entry name" value="dCache_1"/>
    <property type="match status" value="1"/>
</dbReference>
<dbReference type="SUPFAM" id="SSF58104">
    <property type="entry name" value="Methyl-accepting chemotaxis protein (MCP) signaling domain"/>
    <property type="match status" value="1"/>
</dbReference>
<dbReference type="SMR" id="A0A0H3AES3"/>
<dbReference type="PANTHER" id="PTHR32089:SF117">
    <property type="entry name" value="METHYL ACCEPTING SENSORY TRANSDUCER WITH CACHE_1 SMALL MOLECULE BINDING DOMAIN"/>
    <property type="match status" value="1"/>
</dbReference>
<keyword evidence="9 13" id="KW-0472">Membrane</keyword>
<evidence type="ECO:0000256" key="4">
    <source>
        <dbReference type="ARBA" id="ARBA00022481"/>
    </source>
</evidence>
<keyword evidence="7 13" id="KW-0812">Transmembrane</keyword>
<dbReference type="PATRIC" id="fig|345073.21.peg.3675"/>
<dbReference type="Gene3D" id="3.30.450.20">
    <property type="entry name" value="PAS domain"/>
    <property type="match status" value="2"/>
</dbReference>
<gene>
    <name evidence="16" type="ordered locus">VC0395_0316</name>
</gene>
<dbReference type="EMBL" id="CP000626">
    <property type="protein sequence ID" value="ABQ19300.1"/>
    <property type="molecule type" value="Genomic_DNA"/>
</dbReference>
<feature type="transmembrane region" description="Helical" evidence="13">
    <location>
        <begin position="12"/>
        <end position="29"/>
    </location>
</feature>
<dbReference type="FunFam" id="1.10.287.950:FF:000001">
    <property type="entry name" value="Methyl-accepting chemotaxis sensory transducer"/>
    <property type="match status" value="1"/>
</dbReference>
<evidence type="ECO:0000256" key="11">
    <source>
        <dbReference type="ARBA" id="ARBA00029447"/>
    </source>
</evidence>
<dbReference type="Gene3D" id="1.10.287.950">
    <property type="entry name" value="Methyl-accepting chemotaxis protein"/>
    <property type="match status" value="1"/>
</dbReference>
<evidence type="ECO:0000256" key="3">
    <source>
        <dbReference type="ARBA" id="ARBA00022475"/>
    </source>
</evidence>
<reference evidence="16 17" key="1">
    <citation type="submission" date="2007-03" db="EMBL/GenBank/DDBJ databases">
        <authorList>
            <person name="Heidelberg J."/>
        </authorList>
    </citation>
    <scope>NUCLEOTIDE SEQUENCE [LARGE SCALE GENOMIC DNA]</scope>
    <source>
        <strain evidence="17">ATCC 39541 / Classical Ogawa 395 / O395</strain>
    </source>
</reference>
<evidence type="ECO:0000256" key="12">
    <source>
        <dbReference type="PROSITE-ProRule" id="PRU00284"/>
    </source>
</evidence>
<dbReference type="PDB" id="5AVE">
    <property type="method" value="X-ray"/>
    <property type="resolution" value="1.80 A"/>
    <property type="chains" value="A=58-303"/>
</dbReference>
<evidence type="ECO:0000256" key="7">
    <source>
        <dbReference type="ARBA" id="ARBA00022692"/>
    </source>
</evidence>
<dbReference type="PROSITE" id="PS50885">
    <property type="entry name" value="HAMP"/>
    <property type="match status" value="1"/>
</dbReference>
<evidence type="ECO:0000256" key="8">
    <source>
        <dbReference type="ARBA" id="ARBA00022989"/>
    </source>
</evidence>
<proteinExistence type="evidence at protein level"/>
<dbReference type="GO" id="GO:0005886">
    <property type="term" value="C:plasma membrane"/>
    <property type="evidence" value="ECO:0007669"/>
    <property type="project" value="UniProtKB-SubCell"/>
</dbReference>
<dbReference type="InterPro" id="IPR033479">
    <property type="entry name" value="dCache_1"/>
</dbReference>
<evidence type="ECO:0000256" key="13">
    <source>
        <dbReference type="SAM" id="Phobius"/>
    </source>
</evidence>
<accession>A0A0H3AES3</accession>
<dbReference type="PDBsum" id="5AVE"/>
<evidence type="ECO:0000256" key="2">
    <source>
        <dbReference type="ARBA" id="ARBA00004651"/>
    </source>
</evidence>
<evidence type="ECO:0000259" key="15">
    <source>
        <dbReference type="PROSITE" id="PS50885"/>
    </source>
</evidence>
<dbReference type="eggNOG" id="COG0840">
    <property type="taxonomic scope" value="Bacteria"/>
</dbReference>
<dbReference type="PANTHER" id="PTHR32089">
    <property type="entry name" value="METHYL-ACCEPTING CHEMOTAXIS PROTEIN MCPB"/>
    <property type="match status" value="1"/>
</dbReference>
<dbReference type="InterPro" id="IPR004089">
    <property type="entry name" value="MCPsignal_dom"/>
</dbReference>
<dbReference type="SMART" id="SM00304">
    <property type="entry name" value="HAMP"/>
    <property type="match status" value="2"/>
</dbReference>
<comment type="similarity">
    <text evidence="11">Belongs to the methyl-accepting chemotaxis (MCP) protein family.</text>
</comment>
<dbReference type="GO" id="GO:0043200">
    <property type="term" value="P:response to amino acid"/>
    <property type="evidence" value="ECO:0007669"/>
    <property type="project" value="UniProtKB-ARBA"/>
</dbReference>
<reference evidence="18" key="2">
    <citation type="journal article" date="2016" name="Sci. Rep.">
        <title>Identification of a Vibrio cholerae chemoreceptor that senses taurine and amino acids as attractants.</title>
        <authorList>
            <person name="Nishiyama S."/>
            <person name="Takahashi Y."/>
            <person name="Yamamoto K."/>
            <person name="Suzuki D."/>
            <person name="Itoh Y."/>
            <person name="Sumita K."/>
            <person name="Uchida Y."/>
            <person name="Homma M."/>
            <person name="Imada K."/>
            <person name="Kawagishi I."/>
        </authorList>
    </citation>
    <scope>X-RAY CRYSTALLOGRAPHY (1.80 ANGSTROMS) OF 58-303</scope>
</reference>
<protein>
    <submittedName>
        <fullName evidence="16">Methyl-accepting chemotaxis protein</fullName>
    </submittedName>
</protein>
<evidence type="ECO:0000256" key="10">
    <source>
        <dbReference type="ARBA" id="ARBA00023224"/>
    </source>
</evidence>
<evidence type="ECO:0000313" key="16">
    <source>
        <dbReference type="EMBL" id="ABQ19300.1"/>
    </source>
</evidence>
<evidence type="ECO:0000256" key="6">
    <source>
        <dbReference type="ARBA" id="ARBA00022519"/>
    </source>
</evidence>
<evidence type="ECO:0000259" key="14">
    <source>
        <dbReference type="PROSITE" id="PS50111"/>
    </source>
</evidence>
<dbReference type="Pfam" id="PF00672">
    <property type="entry name" value="HAMP"/>
    <property type="match status" value="1"/>
</dbReference>
<dbReference type="Pfam" id="PF00015">
    <property type="entry name" value="MCPsignal"/>
    <property type="match status" value="1"/>
</dbReference>
<feature type="domain" description="Methyl-accepting transducer" evidence="14">
    <location>
        <begin position="380"/>
        <end position="616"/>
    </location>
</feature>
<evidence type="ECO:0000256" key="5">
    <source>
        <dbReference type="ARBA" id="ARBA00022500"/>
    </source>
</evidence>
<keyword evidence="3" id="KW-1003">Cell membrane</keyword>
<name>A0A0H3AES3_VIBC3</name>
<sequence length="652" mass="70310">MISNWLKCQNITINLLIIITLSLWKGITMKFSHKIVAASSVLLLATVALLSGSQYFKVRDEIRSMVSDSVDEIVDGVSKTTAEVINGRKSIAQYATSLIESNPEPDNVRTIISQPLIKNTFLLVGFGLEKDGSNINNDPSWNPGPTWDPRVRPWYKDAKNAGKLVITAPYADSASGEILVSVATPVKDSATGQFLGSIFYDVSLAELAELVNEVKLFDAGYVFIVSEDGTTIAHPKKEFNGKPMSEFLGESKINVDTHQVIINGKPYAVSFSDVEGEDWYVGVVIDEEIAYAALDELRRSTLIFTVIALVISVFVLLFIVRVLMKPLDTLNDAIQNVASGEGDLTQRLSTNTDEEFAKLAIGFNTFTETLQKQLIQSKAIGAEILRGSESTSMTLQQSAEAMRSQLHELEQLATAMHEMATTSSDVANNAQGAASAAKVADDAAAAGTDVVTKTTKAIDTLSATIDAAVDDVKVLESATANIETVLKVINDIADQTNLLALNAAIEAARAGESGRGFAVVADEVRTLAQRTQQSTTEIRNMIEKLQSGANAVAIAMSHSKDTAASAVNQAQGANEALEKIRLAIQQISDMNIQIASAAEEQSLVAEEINNNTVKIKDLSDQVAESADEANMSMQIQTENIREQDAILNKFKV</sequence>
<evidence type="ECO:0000256" key="9">
    <source>
        <dbReference type="ARBA" id="ARBA00023136"/>
    </source>
</evidence>
<feature type="transmembrane region" description="Helical" evidence="13">
    <location>
        <begin position="35"/>
        <end position="56"/>
    </location>
</feature>
<feature type="domain" description="HAMP" evidence="15">
    <location>
        <begin position="321"/>
        <end position="375"/>
    </location>
</feature>
<dbReference type="CDD" id="cd06225">
    <property type="entry name" value="HAMP"/>
    <property type="match status" value="1"/>
</dbReference>
<dbReference type="InterPro" id="IPR029151">
    <property type="entry name" value="Sensor-like_sf"/>
</dbReference>
<keyword evidence="6" id="KW-0997">Cell inner membrane</keyword>
<dbReference type="CDD" id="cd12912">
    <property type="entry name" value="PDC2_MCP_like"/>
    <property type="match status" value="1"/>
</dbReference>
<comment type="subcellular location">
    <subcellularLocation>
        <location evidence="1">Cell inner membrane</location>
    </subcellularLocation>
    <subcellularLocation>
        <location evidence="2">Cell membrane</location>
        <topology evidence="2">Multi-pass membrane protein</topology>
    </subcellularLocation>
</comment>
<evidence type="ECO:0000256" key="1">
    <source>
        <dbReference type="ARBA" id="ARBA00004533"/>
    </source>
</evidence>
<evidence type="ECO:0000313" key="17">
    <source>
        <dbReference type="Proteomes" id="UP000000249"/>
    </source>
</evidence>
<dbReference type="Proteomes" id="UP000000249">
    <property type="component" value="Chromosome 2"/>
</dbReference>
<dbReference type="CDD" id="cd11386">
    <property type="entry name" value="MCP_signal"/>
    <property type="match status" value="1"/>
</dbReference>
<keyword evidence="4" id="KW-0488">Methylation</keyword>
<dbReference type="KEGG" id="vco:VC0395_0316"/>
<dbReference type="AlphaFoldDB" id="A0A0H3AES3"/>
<keyword evidence="10 12" id="KW-0807">Transducer</keyword>
<dbReference type="KEGG" id="vcr:VC395_A0948"/>
<evidence type="ECO:0007829" key="18">
    <source>
        <dbReference type="PDB" id="5AVE"/>
    </source>
</evidence>
<dbReference type="InterPro" id="IPR003660">
    <property type="entry name" value="HAMP_dom"/>
</dbReference>
<dbReference type="SUPFAM" id="SSF103190">
    <property type="entry name" value="Sensory domain-like"/>
    <property type="match status" value="1"/>
</dbReference>
<keyword evidence="5" id="KW-0145">Chemotaxis</keyword>
<dbReference type="CDD" id="cd12913">
    <property type="entry name" value="PDC1_MCP_like"/>
    <property type="match status" value="1"/>
</dbReference>
<dbReference type="SMART" id="SM00283">
    <property type="entry name" value="MA"/>
    <property type="match status" value="1"/>
</dbReference>
<feature type="transmembrane region" description="Helical" evidence="13">
    <location>
        <begin position="302"/>
        <end position="324"/>
    </location>
</feature>
<dbReference type="FunFam" id="3.30.450.20:FF:000048">
    <property type="entry name" value="Methyl-accepting chemotaxis protein"/>
    <property type="match status" value="1"/>
</dbReference>
<dbReference type="GO" id="GO:0007165">
    <property type="term" value="P:signal transduction"/>
    <property type="evidence" value="ECO:0007669"/>
    <property type="project" value="UniProtKB-KW"/>
</dbReference>
<dbReference type="GO" id="GO:0006935">
    <property type="term" value="P:chemotaxis"/>
    <property type="evidence" value="ECO:0007669"/>
    <property type="project" value="UniProtKB-KW"/>
</dbReference>
<dbReference type="PROSITE" id="PS50111">
    <property type="entry name" value="CHEMOTAXIS_TRANSDUC_2"/>
    <property type="match status" value="1"/>
</dbReference>
<keyword evidence="18" id="KW-0002">3D-structure</keyword>
<keyword evidence="8 13" id="KW-1133">Transmembrane helix</keyword>
<dbReference type="GO" id="GO:0016597">
    <property type="term" value="F:amino acid binding"/>
    <property type="evidence" value="ECO:0007669"/>
    <property type="project" value="UniProtKB-ARBA"/>
</dbReference>